<evidence type="ECO:0000256" key="5">
    <source>
        <dbReference type="ARBA" id="ARBA00022692"/>
    </source>
</evidence>
<feature type="transmembrane region" description="Helical" evidence="11">
    <location>
        <begin position="630"/>
        <end position="648"/>
    </location>
</feature>
<dbReference type="CDD" id="cd13559">
    <property type="entry name" value="PBP2_SsuA_like_3"/>
    <property type="match status" value="1"/>
</dbReference>
<evidence type="ECO:0000256" key="2">
    <source>
        <dbReference type="ARBA" id="ARBA00010742"/>
    </source>
</evidence>
<organism evidence="14 15">
    <name type="scientific">Pseudomonas aeruginosa</name>
    <dbReference type="NCBI Taxonomy" id="287"/>
    <lineage>
        <taxon>Bacteria</taxon>
        <taxon>Pseudomonadati</taxon>
        <taxon>Pseudomonadota</taxon>
        <taxon>Gammaproteobacteria</taxon>
        <taxon>Pseudomonadales</taxon>
        <taxon>Pseudomonadaceae</taxon>
        <taxon>Pseudomonas</taxon>
    </lineage>
</organism>
<feature type="transmembrane region" description="Helical" evidence="11">
    <location>
        <begin position="578"/>
        <end position="600"/>
    </location>
</feature>
<dbReference type="InterPro" id="IPR035906">
    <property type="entry name" value="MetI-like_sf"/>
</dbReference>
<feature type="transmembrane region" description="Helical" evidence="11">
    <location>
        <begin position="509"/>
        <end position="527"/>
    </location>
</feature>
<evidence type="ECO:0000256" key="1">
    <source>
        <dbReference type="ARBA" id="ARBA00004651"/>
    </source>
</evidence>
<dbReference type="Pfam" id="PF13379">
    <property type="entry name" value="NMT1_2"/>
    <property type="match status" value="1"/>
</dbReference>
<comment type="similarity">
    <text evidence="11">Belongs to the binding-protein-dependent transport system permease family.</text>
</comment>
<keyword evidence="5 11" id="KW-0812">Transmembrane</keyword>
<evidence type="ECO:0000256" key="10">
    <source>
        <dbReference type="ARBA" id="ARBA00070228"/>
    </source>
</evidence>
<evidence type="ECO:0000256" key="6">
    <source>
        <dbReference type="ARBA" id="ARBA00022729"/>
    </source>
</evidence>
<comment type="caution">
    <text evidence="14">The sequence shown here is derived from an EMBL/GenBank/DDBJ whole genome shotgun (WGS) entry which is preliminary data.</text>
</comment>
<accession>A0A2C9WW22</accession>
<dbReference type="AlphaFoldDB" id="A0A2C9WW22"/>
<keyword evidence="7 11" id="KW-1133">Transmembrane helix</keyword>
<evidence type="ECO:0000313" key="14">
    <source>
        <dbReference type="EMBL" id="OTI54879.1"/>
    </source>
</evidence>
<proteinExistence type="inferred from homology"/>
<dbReference type="PANTHER" id="PTHR30024">
    <property type="entry name" value="ALIPHATIC SULFONATES-BINDING PROTEIN-RELATED"/>
    <property type="match status" value="1"/>
</dbReference>
<comment type="function">
    <text evidence="9">Part of a binding-protein-dependent transport system for aliphatic sulfonates. Putative binding protein.</text>
</comment>
<dbReference type="Gene3D" id="1.10.3720.10">
    <property type="entry name" value="MetI-like"/>
    <property type="match status" value="1"/>
</dbReference>
<dbReference type="FunFam" id="3.40.190.10:FF:000050">
    <property type="entry name" value="Sulfonate ABC transporter substrate-binding protein"/>
    <property type="match status" value="1"/>
</dbReference>
<feature type="signal peptide" evidence="12">
    <location>
        <begin position="1"/>
        <end position="21"/>
    </location>
</feature>
<feature type="chain" id="PRO_5013310982" description="Putative aliphatic sulfonates-binding protein" evidence="12">
    <location>
        <begin position="22"/>
        <end position="666"/>
    </location>
</feature>
<comment type="subcellular location">
    <subcellularLocation>
        <location evidence="1 11">Cell membrane</location>
        <topology evidence="1 11">Multi-pass membrane protein</topology>
    </subcellularLocation>
</comment>
<keyword evidence="6 12" id="KW-0732">Signal</keyword>
<dbReference type="SUPFAM" id="SSF53850">
    <property type="entry name" value="Periplasmic binding protein-like II"/>
    <property type="match status" value="1"/>
</dbReference>
<keyword evidence="8 11" id="KW-0472">Membrane</keyword>
<dbReference type="InterPro" id="IPR000515">
    <property type="entry name" value="MetI-like"/>
</dbReference>
<dbReference type="FunFam" id="1.10.3720.10:FF:000003">
    <property type="entry name" value="Aliphatic sulfonate ABC transporter permease"/>
    <property type="match status" value="1"/>
</dbReference>
<dbReference type="GO" id="GO:0042918">
    <property type="term" value="P:alkanesulfonate transmembrane transport"/>
    <property type="evidence" value="ECO:0007669"/>
    <property type="project" value="UniProtKB-ARBA"/>
</dbReference>
<evidence type="ECO:0000259" key="13">
    <source>
        <dbReference type="PROSITE" id="PS50928"/>
    </source>
</evidence>
<dbReference type="PROSITE" id="PS50928">
    <property type="entry name" value="ABC_TM1"/>
    <property type="match status" value="1"/>
</dbReference>
<evidence type="ECO:0000256" key="12">
    <source>
        <dbReference type="SAM" id="SignalP"/>
    </source>
</evidence>
<evidence type="ECO:0000256" key="3">
    <source>
        <dbReference type="ARBA" id="ARBA00022448"/>
    </source>
</evidence>
<name>A0A2C9WW22_PSEAI</name>
<protein>
    <recommendedName>
        <fullName evidence="10">Putative aliphatic sulfonates-binding protein</fullName>
    </recommendedName>
</protein>
<dbReference type="Proteomes" id="UP000194857">
    <property type="component" value="Unassembled WGS sequence"/>
</dbReference>
<evidence type="ECO:0000256" key="11">
    <source>
        <dbReference type="RuleBase" id="RU363032"/>
    </source>
</evidence>
<dbReference type="Pfam" id="PF00528">
    <property type="entry name" value="BPD_transp_1"/>
    <property type="match status" value="1"/>
</dbReference>
<dbReference type="GO" id="GO:0005886">
    <property type="term" value="C:plasma membrane"/>
    <property type="evidence" value="ECO:0007669"/>
    <property type="project" value="UniProtKB-SubCell"/>
</dbReference>
<evidence type="ECO:0000256" key="7">
    <source>
        <dbReference type="ARBA" id="ARBA00022989"/>
    </source>
</evidence>
<keyword evidence="3 11" id="KW-0813">Transport</keyword>
<dbReference type="EMBL" id="NFFZ01000037">
    <property type="protein sequence ID" value="OTI54879.1"/>
    <property type="molecule type" value="Genomic_DNA"/>
</dbReference>
<dbReference type="SUPFAM" id="SSF160387">
    <property type="entry name" value="NosL/MerB-like"/>
    <property type="match status" value="1"/>
</dbReference>
<evidence type="ECO:0000256" key="4">
    <source>
        <dbReference type="ARBA" id="ARBA00022475"/>
    </source>
</evidence>
<feature type="transmembrane region" description="Helical" evidence="11">
    <location>
        <begin position="476"/>
        <end position="497"/>
    </location>
</feature>
<dbReference type="CDD" id="cd06261">
    <property type="entry name" value="TM_PBP2"/>
    <property type="match status" value="1"/>
</dbReference>
<dbReference type="SUPFAM" id="SSF161098">
    <property type="entry name" value="MetI-like"/>
    <property type="match status" value="1"/>
</dbReference>
<dbReference type="PANTHER" id="PTHR30024:SF45">
    <property type="entry name" value="ABC TRANSPORTER SUBSTRATE-BINDING PROTEIN"/>
    <property type="match status" value="1"/>
</dbReference>
<evidence type="ECO:0000256" key="9">
    <source>
        <dbReference type="ARBA" id="ARBA00055538"/>
    </source>
</evidence>
<reference evidence="14 15" key="1">
    <citation type="submission" date="2017-05" db="EMBL/GenBank/DDBJ databases">
        <authorList>
            <person name="Song R."/>
            <person name="Chenine A.L."/>
            <person name="Ruprecht R.M."/>
        </authorList>
    </citation>
    <scope>NUCLEOTIDE SEQUENCE [LARGE SCALE GENOMIC DNA]</scope>
    <source>
        <strain evidence="14 15">S567_C10_BS</strain>
    </source>
</reference>
<feature type="transmembrane region" description="Helical" evidence="11">
    <location>
        <begin position="533"/>
        <end position="557"/>
    </location>
</feature>
<dbReference type="Gene3D" id="3.40.190.10">
    <property type="entry name" value="Periplasmic binding protein-like II"/>
    <property type="match status" value="2"/>
</dbReference>
<evidence type="ECO:0000313" key="15">
    <source>
        <dbReference type="Proteomes" id="UP000194857"/>
    </source>
</evidence>
<keyword evidence="4" id="KW-1003">Cell membrane</keyword>
<gene>
    <name evidence="14" type="ORF">CAZ10_36075</name>
</gene>
<evidence type="ECO:0000256" key="8">
    <source>
        <dbReference type="ARBA" id="ARBA00023136"/>
    </source>
</evidence>
<feature type="domain" description="ABC transmembrane type-1" evidence="13">
    <location>
        <begin position="468"/>
        <end position="648"/>
    </location>
</feature>
<sequence length="666" mass="71621">MRLRAILASLALALTSLGAQAETIRVAIGTQDTTINCAAGGLLIRELGLLEKYLPRDGRYKDADYRVEWKNFTSGAPLTNEMVAGKLDFGAMADFPGTFNGVAFAAAGKRSLFISVLSGSTRGSGNGIVVPSGSPVQSLAELKGQTISVPFASTAHGMLLRAVAAQGWDPQRDVTIIAQPPEIAGSALQANKIAAHADFVPFAELFPNRGFARKIYDGSQANAPTFHGALVDAAYAERYPEVVVAYLRASIEANRLLAAEPEKYSELIEKVTGIEAEVNYLFHGPLGLQTRDQAWKPEYRQALATSIDTLKLLKKADRGLDVERFVDDRYIREAYRQAGLDYQAALADYAPSPLRASDARSGRPIEEFERVAQIWVKGEARVRHYASPESALADLAELKAQGKAIRAIYAQDRDSGIKLLANQAWFVRDGEGRLNAFLLREQAQDYARRHGGEVRDFAAASQQALAHLGASLARVFAGYLLAAALGIALGLAIGRSAWAEALLLPPLEVLRPIPAVAWIPLAILMFPSSEASMIFITFTGALFPILLNTVHGVEALDPRLLASARSLGAGRRALLREVLLPGAGPGIFTGLAIGMGTSWFCLVTAEMISGQWGLGYYTWASYNIQNYDEVVVGMLLIGLFGMGSSGLVKRVGASLTPWYAAGGKVR</sequence>
<comment type="similarity">
    <text evidence="2">Belongs to the bacterial solute-binding protein SsuA/TauA family.</text>
</comment>